<proteinExistence type="predicted"/>
<dbReference type="EMBL" id="JAGQLN010000009">
    <property type="protein sequence ID" value="MCA9376862.1"/>
    <property type="molecule type" value="Genomic_DNA"/>
</dbReference>
<gene>
    <name evidence="2" type="ORF">KC685_03000</name>
</gene>
<keyword evidence="1" id="KW-0472">Membrane</keyword>
<sequence>MYSYKRDILISVKEDVQNHLAEGDQIVDFFEVVPIDHNIFDRSSPILYLTRTSLVLVYDEILEIYELNDLEINFVGEMPRFTIINQLLERNLVYQDGIDTGLLELRDSEFILKLSIIEEKQVSKDFVCREGPLVQKSIKTWAMGRIIMNQKAGMQYDPRLREMLQGNFVGFNQKTILYFAIVASIYLLMKVTLIPVLPEMFGSVFDVLFGLILLFMGVWLYLSLSKALERDGVVFRAYTPIDDPKI</sequence>
<name>A0A955KWP5_9BACT</name>
<feature type="transmembrane region" description="Helical" evidence="1">
    <location>
        <begin position="203"/>
        <end position="222"/>
    </location>
</feature>
<dbReference type="Proteomes" id="UP000741282">
    <property type="component" value="Unassembled WGS sequence"/>
</dbReference>
<dbReference type="AlphaFoldDB" id="A0A955KWP5"/>
<comment type="caution">
    <text evidence="2">The sequence shown here is derived from an EMBL/GenBank/DDBJ whole genome shotgun (WGS) entry which is preliminary data.</text>
</comment>
<evidence type="ECO:0000313" key="2">
    <source>
        <dbReference type="EMBL" id="MCA9376862.1"/>
    </source>
</evidence>
<organism evidence="2 3">
    <name type="scientific">Candidatus Dojkabacteria bacterium</name>
    <dbReference type="NCBI Taxonomy" id="2099670"/>
    <lineage>
        <taxon>Bacteria</taxon>
        <taxon>Candidatus Dojkabacteria</taxon>
    </lineage>
</organism>
<reference evidence="2" key="2">
    <citation type="journal article" date="2021" name="Microbiome">
        <title>Successional dynamics and alternative stable states in a saline activated sludge microbial community over 9 years.</title>
        <authorList>
            <person name="Wang Y."/>
            <person name="Ye J."/>
            <person name="Ju F."/>
            <person name="Liu L."/>
            <person name="Boyd J.A."/>
            <person name="Deng Y."/>
            <person name="Parks D.H."/>
            <person name="Jiang X."/>
            <person name="Yin X."/>
            <person name="Woodcroft B.J."/>
            <person name="Tyson G.W."/>
            <person name="Hugenholtz P."/>
            <person name="Polz M.F."/>
            <person name="Zhang T."/>
        </authorList>
    </citation>
    <scope>NUCLEOTIDE SEQUENCE</scope>
    <source>
        <strain evidence="2">HKST-UBA17</strain>
    </source>
</reference>
<evidence type="ECO:0000256" key="1">
    <source>
        <dbReference type="SAM" id="Phobius"/>
    </source>
</evidence>
<evidence type="ECO:0000313" key="3">
    <source>
        <dbReference type="Proteomes" id="UP000741282"/>
    </source>
</evidence>
<reference evidence="2" key="1">
    <citation type="submission" date="2020-04" db="EMBL/GenBank/DDBJ databases">
        <authorList>
            <person name="Zhang T."/>
        </authorList>
    </citation>
    <scope>NUCLEOTIDE SEQUENCE</scope>
    <source>
        <strain evidence="2">HKST-UBA17</strain>
    </source>
</reference>
<keyword evidence="1" id="KW-1133">Transmembrane helix</keyword>
<accession>A0A955KWP5</accession>
<feature type="transmembrane region" description="Helical" evidence="1">
    <location>
        <begin position="176"/>
        <end position="197"/>
    </location>
</feature>
<protein>
    <submittedName>
        <fullName evidence="2">Uncharacterized protein</fullName>
    </submittedName>
</protein>
<keyword evidence="1" id="KW-0812">Transmembrane</keyword>